<comment type="caution">
    <text evidence="2">The sequence shown here is derived from an EMBL/GenBank/DDBJ whole genome shotgun (WGS) entry which is preliminary data.</text>
</comment>
<dbReference type="Proteomes" id="UP001296104">
    <property type="component" value="Unassembled WGS sequence"/>
</dbReference>
<dbReference type="AlphaFoldDB" id="A0AAI8YZ97"/>
<dbReference type="EMBL" id="CAVMBE010000026">
    <property type="protein sequence ID" value="CAK4019618.1"/>
    <property type="molecule type" value="Genomic_DNA"/>
</dbReference>
<protein>
    <submittedName>
        <fullName evidence="2">Uncharacterized protein</fullName>
    </submittedName>
</protein>
<evidence type="ECO:0000256" key="1">
    <source>
        <dbReference type="SAM" id="Coils"/>
    </source>
</evidence>
<sequence>MGGALEASSAPGKRMSNGFNRYSEFAKTWMTDKYNVLGRGIAPDGVDKTMADWNECVWRSKDVCKDSSLANERVTEVNEQQEAEIARLRQDDSTISKQFQEITKKQQQEVDNANARYAAITAQHESASISNLELPGTQRQLDQSKSNHLVFQQEISNLKSQVHAMEKEYNKLQVWAQGSHTKNLEMEQEIEELKARQVSVSPMNNISSSGFTSTFPGYIRQPTIDSPSSPYPSIVEPEPPKAASKAAPAVKPLLYRTRIFLIRCWCCYCCLLL</sequence>
<feature type="coiled-coil region" evidence="1">
    <location>
        <begin position="71"/>
        <end position="123"/>
    </location>
</feature>
<keyword evidence="1" id="KW-0175">Coiled coil</keyword>
<evidence type="ECO:0000313" key="3">
    <source>
        <dbReference type="Proteomes" id="UP001296104"/>
    </source>
</evidence>
<organism evidence="2 3">
    <name type="scientific">Lecanosticta acicola</name>
    <dbReference type="NCBI Taxonomy" id="111012"/>
    <lineage>
        <taxon>Eukaryota</taxon>
        <taxon>Fungi</taxon>
        <taxon>Dikarya</taxon>
        <taxon>Ascomycota</taxon>
        <taxon>Pezizomycotina</taxon>
        <taxon>Dothideomycetes</taxon>
        <taxon>Dothideomycetidae</taxon>
        <taxon>Mycosphaerellales</taxon>
        <taxon>Mycosphaerellaceae</taxon>
        <taxon>Lecanosticta</taxon>
    </lineage>
</organism>
<keyword evidence="3" id="KW-1185">Reference proteome</keyword>
<name>A0AAI8YZ97_9PEZI</name>
<proteinExistence type="predicted"/>
<accession>A0AAI8YZ97</accession>
<evidence type="ECO:0000313" key="2">
    <source>
        <dbReference type="EMBL" id="CAK4019618.1"/>
    </source>
</evidence>
<gene>
    <name evidence="2" type="ORF">LECACI_7A004704</name>
</gene>
<reference evidence="2" key="1">
    <citation type="submission" date="2023-11" db="EMBL/GenBank/DDBJ databases">
        <authorList>
            <person name="Alioto T."/>
            <person name="Alioto T."/>
            <person name="Gomez Garrido J."/>
        </authorList>
    </citation>
    <scope>NUCLEOTIDE SEQUENCE</scope>
</reference>